<dbReference type="EMBL" id="MUBK01000008">
    <property type="protein sequence ID" value="OTA20579.1"/>
    <property type="molecule type" value="Genomic_DNA"/>
</dbReference>
<evidence type="ECO:0000313" key="2">
    <source>
        <dbReference type="Proteomes" id="UP000194204"/>
    </source>
</evidence>
<dbReference type="AlphaFoldDB" id="A0A1Y2SQR7"/>
<accession>A0A1Y2SQR7</accession>
<gene>
    <name evidence="1" type="ORF">Xbed_01383</name>
</gene>
<protein>
    <submittedName>
        <fullName evidence="1">Type III secretion system effector and immunogenic protein OspC2</fullName>
    </submittedName>
</protein>
<dbReference type="Proteomes" id="UP000194204">
    <property type="component" value="Unassembled WGS sequence"/>
</dbReference>
<dbReference type="OrthoDB" id="6506850at2"/>
<proteinExistence type="predicted"/>
<keyword evidence="2" id="KW-1185">Reference proteome</keyword>
<sequence>MNKEDAANRIKRAFRQCWENRAIDRMSDTMRRNADNAKAKHGVSTFEEIYDFNKTVNFDYYPNLHFNMRTMADDLRKSLGNLTNEESTFAENFMSQAFYIVHVSDKNFTENNSTGDLNLYSRVRLLEKGVEFNNRNSTPDDIKRLGNDDYVFFSFEVGEEPKKIQSRFGCFFYRVRYTPRNFSLRHSSMVLFDHLSPKQHLIKGINRTIDHLDISVVSKDHLRERRLRRGRSIFSGYENSINGLLYSIIHDIRELKDENDKKKLLSARSDKEINLIVNGLFRPEVRVPRMIGILRGGYQLRNFNN</sequence>
<organism evidence="1 2">
    <name type="scientific">Xenorhabdus beddingii</name>
    <dbReference type="NCBI Taxonomy" id="40578"/>
    <lineage>
        <taxon>Bacteria</taxon>
        <taxon>Pseudomonadati</taxon>
        <taxon>Pseudomonadota</taxon>
        <taxon>Gammaproteobacteria</taxon>
        <taxon>Enterobacterales</taxon>
        <taxon>Morganellaceae</taxon>
        <taxon>Xenorhabdus</taxon>
    </lineage>
</organism>
<evidence type="ECO:0000313" key="1">
    <source>
        <dbReference type="EMBL" id="OTA20579.1"/>
    </source>
</evidence>
<comment type="caution">
    <text evidence="1">The sequence shown here is derived from an EMBL/GenBank/DDBJ whole genome shotgun (WGS) entry which is preliminary data.</text>
</comment>
<name>A0A1Y2SQR7_9GAMM</name>
<dbReference type="RefSeq" id="WP_086112165.1">
    <property type="nucleotide sequence ID" value="NZ_CAWNHF010000189.1"/>
</dbReference>
<reference evidence="1 2" key="1">
    <citation type="submission" date="2017-01" db="EMBL/GenBank/DDBJ databases">
        <title>Deconstructing symbiosis and pathogenesis requirements using a combined genomic-metabolomic approach.</title>
        <authorList>
            <person name="Tobias N.J."/>
            <person name="Wolff H."/>
            <person name="Djahanschiri B."/>
            <person name="Ebersberger I."/>
            <person name="Bode H.B."/>
        </authorList>
    </citation>
    <scope>NUCLEOTIDE SEQUENCE [LARGE SCALE GENOMIC DNA]</scope>
    <source>
        <strain evidence="1 2">DSM 4764</strain>
    </source>
</reference>